<dbReference type="PANTHER" id="PTHR37490:SF1">
    <property type="entry name" value="GLYCOSYLTRANSFERASE 2-LIKE DOMAIN-CONTAINING PROTEIN"/>
    <property type="match status" value="1"/>
</dbReference>
<reference evidence="1" key="1">
    <citation type="journal article" date="2020" name="Nature">
        <title>Giant virus diversity and host interactions through global metagenomics.</title>
        <authorList>
            <person name="Schulz F."/>
            <person name="Roux S."/>
            <person name="Paez-Espino D."/>
            <person name="Jungbluth S."/>
            <person name="Walsh D.A."/>
            <person name="Denef V.J."/>
            <person name="McMahon K.D."/>
            <person name="Konstantinidis K.T."/>
            <person name="Eloe-Fadrosh E.A."/>
            <person name="Kyrpides N.C."/>
            <person name="Woyke T."/>
        </authorList>
    </citation>
    <scope>NUCLEOTIDE SEQUENCE</scope>
    <source>
        <strain evidence="1">GVMAG-M-3300027736-24</strain>
    </source>
</reference>
<dbReference type="Pfam" id="PF11913">
    <property type="entry name" value="DUF3431"/>
    <property type="match status" value="1"/>
</dbReference>
<dbReference type="EMBL" id="MN740417">
    <property type="protein sequence ID" value="QHU05511.1"/>
    <property type="molecule type" value="Genomic_DNA"/>
</dbReference>
<evidence type="ECO:0008006" key="2">
    <source>
        <dbReference type="Google" id="ProtNLM"/>
    </source>
</evidence>
<protein>
    <recommendedName>
        <fullName evidence="2">DUF3431 domain-containing protein</fullName>
    </recommendedName>
</protein>
<dbReference type="PANTHER" id="PTHR37490">
    <property type="entry name" value="EXPRESSED PROTEIN"/>
    <property type="match status" value="1"/>
</dbReference>
<name>A0A6C0JKE2_9ZZZZ</name>
<accession>A0A6C0JKE2</accession>
<evidence type="ECO:0000313" key="1">
    <source>
        <dbReference type="EMBL" id="QHU05511.1"/>
    </source>
</evidence>
<sequence>MKKNNIYLLVALLILLISIVYGKYNKENFDNNNNIILIISRYNEKLEWLKEEPFNKYPVIIYNKGPNDDFYKPEKLIKIVKVDNIGRCDHTYIYHIINEYDNLYNINVFLPGSANMDNKKHHALALFNKIEESNKAVFLSNKTSLSEWYDFKLDEWKASSPENNIINPENKLKLSEIRPFGKWYEHNFKNIELEYVTYGGMFSVSKEDIIQHPKNYYEKLIKYLENSSNPECGHYFERAWYAVFYPMKNTLIKT</sequence>
<dbReference type="AlphaFoldDB" id="A0A6C0JKE2"/>
<organism evidence="1">
    <name type="scientific">viral metagenome</name>
    <dbReference type="NCBI Taxonomy" id="1070528"/>
    <lineage>
        <taxon>unclassified sequences</taxon>
        <taxon>metagenomes</taxon>
        <taxon>organismal metagenomes</taxon>
    </lineage>
</organism>
<dbReference type="InterPro" id="IPR021838">
    <property type="entry name" value="DUF3431"/>
</dbReference>
<proteinExistence type="predicted"/>